<dbReference type="EMBL" id="CM023471">
    <property type="protein sequence ID" value="KAH7965335.1"/>
    <property type="molecule type" value="Genomic_DNA"/>
</dbReference>
<reference evidence="1" key="1">
    <citation type="submission" date="2020-05" db="EMBL/GenBank/DDBJ databases">
        <title>Large-scale comparative analyses of tick genomes elucidate their genetic diversity and vector capacities.</title>
        <authorList>
            <person name="Jia N."/>
            <person name="Wang J."/>
            <person name="Shi W."/>
            <person name="Du L."/>
            <person name="Sun Y."/>
            <person name="Zhan W."/>
            <person name="Jiang J."/>
            <person name="Wang Q."/>
            <person name="Zhang B."/>
            <person name="Ji P."/>
            <person name="Sakyi L.B."/>
            <person name="Cui X."/>
            <person name="Yuan T."/>
            <person name="Jiang B."/>
            <person name="Yang W."/>
            <person name="Lam T.T.-Y."/>
            <person name="Chang Q."/>
            <person name="Ding S."/>
            <person name="Wang X."/>
            <person name="Zhu J."/>
            <person name="Ruan X."/>
            <person name="Zhao L."/>
            <person name="Wei J."/>
            <person name="Que T."/>
            <person name="Du C."/>
            <person name="Cheng J."/>
            <person name="Dai P."/>
            <person name="Han X."/>
            <person name="Huang E."/>
            <person name="Gao Y."/>
            <person name="Liu J."/>
            <person name="Shao H."/>
            <person name="Ye R."/>
            <person name="Li L."/>
            <person name="Wei W."/>
            <person name="Wang X."/>
            <person name="Wang C."/>
            <person name="Yang T."/>
            <person name="Huo Q."/>
            <person name="Li W."/>
            <person name="Guo W."/>
            <person name="Chen H."/>
            <person name="Zhou L."/>
            <person name="Ni X."/>
            <person name="Tian J."/>
            <person name="Zhou Y."/>
            <person name="Sheng Y."/>
            <person name="Liu T."/>
            <person name="Pan Y."/>
            <person name="Xia L."/>
            <person name="Li J."/>
            <person name="Zhao F."/>
            <person name="Cao W."/>
        </authorList>
    </citation>
    <scope>NUCLEOTIDE SEQUENCE</scope>
    <source>
        <strain evidence="1">Dsil-2018</strain>
    </source>
</reference>
<sequence>MAATAASSSKSPKRTKSFFVDVQGVLAPWNSNVSDVLFAMMYRPYPGDVFINCYPCSGGTWLSMLLYALNHGGRRPVDYTALSRDVLFLERMGRKVEDTAPPRRLKSHLPAKKLRLSQAAKYVYVVRDYRDCCVSLYEQMTTRALDYRFAGVTFEDYLERFVAGAVEDNDYFDHVNSWWEHRSSPNYFFVLLENLKKDFEHVVKDLGEFLGGPAERLVRDDRRLKELHRLCTYDCSLNTPSKGASLSPPPPEYLRDGRCYINCLNCSNRWEAALSEEQATRLVQCFAERTKGTPLEDLLGTLGQSNAQNVAACNLETVLRNDN</sequence>
<accession>A0ACB8DBB7</accession>
<evidence type="ECO:0000313" key="1">
    <source>
        <dbReference type="EMBL" id="KAH7965335.1"/>
    </source>
</evidence>
<comment type="caution">
    <text evidence="1">The sequence shown here is derived from an EMBL/GenBank/DDBJ whole genome shotgun (WGS) entry which is preliminary data.</text>
</comment>
<protein>
    <submittedName>
        <fullName evidence="1">Uncharacterized protein</fullName>
    </submittedName>
</protein>
<evidence type="ECO:0000313" key="2">
    <source>
        <dbReference type="Proteomes" id="UP000821865"/>
    </source>
</evidence>
<gene>
    <name evidence="1" type="ORF">HPB49_006080</name>
</gene>
<organism evidence="1 2">
    <name type="scientific">Dermacentor silvarum</name>
    <name type="common">Tick</name>
    <dbReference type="NCBI Taxonomy" id="543639"/>
    <lineage>
        <taxon>Eukaryota</taxon>
        <taxon>Metazoa</taxon>
        <taxon>Ecdysozoa</taxon>
        <taxon>Arthropoda</taxon>
        <taxon>Chelicerata</taxon>
        <taxon>Arachnida</taxon>
        <taxon>Acari</taxon>
        <taxon>Parasitiformes</taxon>
        <taxon>Ixodida</taxon>
        <taxon>Ixodoidea</taxon>
        <taxon>Ixodidae</taxon>
        <taxon>Rhipicephalinae</taxon>
        <taxon>Dermacentor</taxon>
    </lineage>
</organism>
<dbReference type="Proteomes" id="UP000821865">
    <property type="component" value="Chromosome 2"/>
</dbReference>
<proteinExistence type="predicted"/>
<name>A0ACB8DBB7_DERSI</name>
<keyword evidence="2" id="KW-1185">Reference proteome</keyword>